<proteinExistence type="predicted"/>
<keyword evidence="2" id="KW-0597">Phosphoprotein</keyword>
<comment type="caution">
    <text evidence="5">The sequence shown here is derived from an EMBL/GenBank/DDBJ whole genome shotgun (WGS) entry which is preliminary data.</text>
</comment>
<keyword evidence="1" id="KW-0238">DNA-binding</keyword>
<dbReference type="EMBL" id="JADPUN010000049">
    <property type="protein sequence ID" value="MBF9127953.1"/>
    <property type="molecule type" value="Genomic_DNA"/>
</dbReference>
<gene>
    <name evidence="5" type="ORF">I0C86_02920</name>
</gene>
<accession>A0ABS0GP36</accession>
<evidence type="ECO:0000256" key="2">
    <source>
        <dbReference type="PROSITE-ProRule" id="PRU00169"/>
    </source>
</evidence>
<dbReference type="PROSITE" id="PS50110">
    <property type="entry name" value="RESPONSE_REGULATORY"/>
    <property type="match status" value="1"/>
</dbReference>
<keyword evidence="6" id="KW-1185">Reference proteome</keyword>
<dbReference type="PROSITE" id="PS50043">
    <property type="entry name" value="HTH_LUXR_2"/>
    <property type="match status" value="1"/>
</dbReference>
<dbReference type="InterPro" id="IPR016032">
    <property type="entry name" value="Sig_transdc_resp-reg_C-effctor"/>
</dbReference>
<dbReference type="Proteomes" id="UP000638560">
    <property type="component" value="Unassembled WGS sequence"/>
</dbReference>
<reference evidence="5 6" key="1">
    <citation type="submission" date="2020-11" db="EMBL/GenBank/DDBJ databases">
        <title>A novel isolate from a Black sea contaminated sediment with potential to produce alkanes: Plantactinospora alkalitolerans sp. nov.</title>
        <authorList>
            <person name="Carro L."/>
            <person name="Veyisoglu A."/>
            <person name="Guven K."/>
            <person name="Schumann P."/>
            <person name="Klenk H.-P."/>
            <person name="Sahin N."/>
        </authorList>
    </citation>
    <scope>NUCLEOTIDE SEQUENCE [LARGE SCALE GENOMIC DNA]</scope>
    <source>
        <strain evidence="5 6">S1510</strain>
    </source>
</reference>
<dbReference type="Pfam" id="PF00072">
    <property type="entry name" value="Response_reg"/>
    <property type="match status" value="1"/>
</dbReference>
<dbReference type="InterPro" id="IPR036388">
    <property type="entry name" value="WH-like_DNA-bd_sf"/>
</dbReference>
<dbReference type="InterPro" id="IPR001789">
    <property type="entry name" value="Sig_transdc_resp-reg_receiver"/>
</dbReference>
<dbReference type="InterPro" id="IPR011006">
    <property type="entry name" value="CheY-like_superfamily"/>
</dbReference>
<feature type="modified residue" description="4-aspartylphosphate" evidence="2">
    <location>
        <position position="57"/>
    </location>
</feature>
<sequence>MSAATRILIGEDQGMLRSALATLLNLEEDMRVVAAVARGDEVLAAVRDERPDVVLLDIELPGISGLDLIADVTRTLPGCVVIIVTTFGRPGYLRRALGSGAKGFLVKDDPVEELAASIRRVLAGEIVVNPQLAAQALSASPNPLSDRERQVLHASSGGATIVDIAARLHLSASTVRNYLSSAIGKTNARNRNEALGLARDHGWL</sequence>
<feature type="domain" description="Response regulatory" evidence="4">
    <location>
        <begin position="6"/>
        <end position="122"/>
    </location>
</feature>
<evidence type="ECO:0000313" key="6">
    <source>
        <dbReference type="Proteomes" id="UP000638560"/>
    </source>
</evidence>
<dbReference type="SMART" id="SM00448">
    <property type="entry name" value="REC"/>
    <property type="match status" value="1"/>
</dbReference>
<dbReference type="SUPFAM" id="SSF52172">
    <property type="entry name" value="CheY-like"/>
    <property type="match status" value="1"/>
</dbReference>
<dbReference type="PANTHER" id="PTHR43214">
    <property type="entry name" value="TWO-COMPONENT RESPONSE REGULATOR"/>
    <property type="match status" value="1"/>
</dbReference>
<dbReference type="InterPro" id="IPR000792">
    <property type="entry name" value="Tscrpt_reg_LuxR_C"/>
</dbReference>
<evidence type="ECO:0000256" key="1">
    <source>
        <dbReference type="ARBA" id="ARBA00023125"/>
    </source>
</evidence>
<protein>
    <submittedName>
        <fullName evidence="5">Response regulator transcription factor</fullName>
    </submittedName>
</protein>
<dbReference type="PANTHER" id="PTHR43214:SF42">
    <property type="entry name" value="TRANSCRIPTIONAL REGULATORY PROTEIN DESR"/>
    <property type="match status" value="1"/>
</dbReference>
<dbReference type="Gene3D" id="3.40.50.2300">
    <property type="match status" value="1"/>
</dbReference>
<evidence type="ECO:0000259" key="3">
    <source>
        <dbReference type="PROSITE" id="PS50043"/>
    </source>
</evidence>
<dbReference type="PRINTS" id="PR00038">
    <property type="entry name" value="HTHLUXR"/>
</dbReference>
<dbReference type="RefSeq" id="WP_196199619.1">
    <property type="nucleotide sequence ID" value="NZ_JADPUN010000049.1"/>
</dbReference>
<dbReference type="CDD" id="cd06170">
    <property type="entry name" value="LuxR_C_like"/>
    <property type="match status" value="1"/>
</dbReference>
<dbReference type="SUPFAM" id="SSF46894">
    <property type="entry name" value="C-terminal effector domain of the bipartite response regulators"/>
    <property type="match status" value="1"/>
</dbReference>
<organism evidence="5 6">
    <name type="scientific">Plantactinospora alkalitolerans</name>
    <dbReference type="NCBI Taxonomy" id="2789879"/>
    <lineage>
        <taxon>Bacteria</taxon>
        <taxon>Bacillati</taxon>
        <taxon>Actinomycetota</taxon>
        <taxon>Actinomycetes</taxon>
        <taxon>Micromonosporales</taxon>
        <taxon>Micromonosporaceae</taxon>
        <taxon>Plantactinospora</taxon>
    </lineage>
</organism>
<dbReference type="Pfam" id="PF00196">
    <property type="entry name" value="GerE"/>
    <property type="match status" value="1"/>
</dbReference>
<name>A0ABS0GP36_9ACTN</name>
<dbReference type="SMART" id="SM00421">
    <property type="entry name" value="HTH_LUXR"/>
    <property type="match status" value="1"/>
</dbReference>
<dbReference type="Gene3D" id="1.10.10.10">
    <property type="entry name" value="Winged helix-like DNA-binding domain superfamily/Winged helix DNA-binding domain"/>
    <property type="match status" value="1"/>
</dbReference>
<evidence type="ECO:0000313" key="5">
    <source>
        <dbReference type="EMBL" id="MBF9127953.1"/>
    </source>
</evidence>
<feature type="domain" description="HTH luxR-type" evidence="3">
    <location>
        <begin position="137"/>
        <end position="202"/>
    </location>
</feature>
<evidence type="ECO:0000259" key="4">
    <source>
        <dbReference type="PROSITE" id="PS50110"/>
    </source>
</evidence>
<dbReference type="InterPro" id="IPR039420">
    <property type="entry name" value="WalR-like"/>
</dbReference>